<accession>A0A3A6PC83</accession>
<protein>
    <submittedName>
        <fullName evidence="1">Uncharacterized protein</fullName>
    </submittedName>
</protein>
<organism evidence="1 2">
    <name type="scientific">Paenibacillus pinisoli</name>
    <dbReference type="NCBI Taxonomy" id="1276110"/>
    <lineage>
        <taxon>Bacteria</taxon>
        <taxon>Bacillati</taxon>
        <taxon>Bacillota</taxon>
        <taxon>Bacilli</taxon>
        <taxon>Bacillales</taxon>
        <taxon>Paenibacillaceae</taxon>
        <taxon>Paenibacillus</taxon>
    </lineage>
</organism>
<dbReference type="AlphaFoldDB" id="A0A3A6PC83"/>
<proteinExistence type="predicted"/>
<dbReference type="EMBL" id="QXQB01000005">
    <property type="protein sequence ID" value="RJX37510.1"/>
    <property type="molecule type" value="Genomic_DNA"/>
</dbReference>
<dbReference type="Proteomes" id="UP000267798">
    <property type="component" value="Unassembled WGS sequence"/>
</dbReference>
<evidence type="ECO:0000313" key="2">
    <source>
        <dbReference type="Proteomes" id="UP000267798"/>
    </source>
</evidence>
<sequence length="59" mass="7023">MEIEKAVDEQSFTHGFHSVYMPKKKRLRRPKAFHTEAVMMIYFITEYTNDDKSKLTLPS</sequence>
<gene>
    <name evidence="1" type="ORF">D3P09_21240</name>
</gene>
<name>A0A3A6PC83_9BACL</name>
<comment type="caution">
    <text evidence="1">The sequence shown here is derived from an EMBL/GenBank/DDBJ whole genome shotgun (WGS) entry which is preliminary data.</text>
</comment>
<evidence type="ECO:0000313" key="1">
    <source>
        <dbReference type="EMBL" id="RJX37510.1"/>
    </source>
</evidence>
<reference evidence="1 2" key="1">
    <citation type="submission" date="2018-09" db="EMBL/GenBank/DDBJ databases">
        <title>Paenibacillus aracenensis nov. sp. isolated from a cave in southern Spain.</title>
        <authorList>
            <person name="Jurado V."/>
            <person name="Gutierrez-Patricio S."/>
            <person name="Gonzalez-Pimentel J.L."/>
            <person name="Miller A.Z."/>
            <person name="Laiz L."/>
            <person name="Saiz-Jimenez C."/>
        </authorList>
    </citation>
    <scope>NUCLEOTIDE SEQUENCE [LARGE SCALE GENOMIC DNA]</scope>
    <source>
        <strain evidence="1 2">JCM 19203</strain>
    </source>
</reference>
<keyword evidence="2" id="KW-1185">Reference proteome</keyword>